<evidence type="ECO:0000256" key="2">
    <source>
        <dbReference type="ARBA" id="ARBA00022801"/>
    </source>
</evidence>
<feature type="chain" id="PRO_5002674849" evidence="5">
    <location>
        <begin position="19"/>
        <end position="307"/>
    </location>
</feature>
<dbReference type="GO" id="GO:0000272">
    <property type="term" value="P:polysaccharide catabolic process"/>
    <property type="evidence" value="ECO:0007669"/>
    <property type="project" value="InterPro"/>
</dbReference>
<sequence length="307" mass="33660">MLVILLSLAIQVPVDVYGKLKVSGNKIVGSNGAPAVLHGVSLAWHNWWSQFYTASNVAYLASEWKVSLLRAAIGVEPEGAYLDDPDLGDKSATTVADAAIKAGIYVILDFHQHKINQDAAVKFFTKFAQKYSGVPNVIYELFNEPESATWPEVKAYAEVVIKVIHSFDPDALILVGCPQWDQKIEEPADSPITGYSNIAYTLHFYAGTHTQWLRDSGHNAINKGIAVFASEIGGMDASGDGPIATSEWNLWISWLKAHDISWAAWSISNKQETCSMVLPTSSANSPWGDNQLNEWGRLVRDLLISIA</sequence>
<evidence type="ECO:0000256" key="1">
    <source>
        <dbReference type="ARBA" id="ARBA00005641"/>
    </source>
</evidence>
<comment type="similarity">
    <text evidence="1 4">Belongs to the glycosyl hydrolase 5 (cellulase A) family.</text>
</comment>
<evidence type="ECO:0000256" key="3">
    <source>
        <dbReference type="ARBA" id="ARBA00023295"/>
    </source>
</evidence>
<dbReference type="Pfam" id="PF00150">
    <property type="entry name" value="Cellulase"/>
    <property type="match status" value="1"/>
</dbReference>
<feature type="domain" description="Glycoside hydrolase family 5" evidence="6">
    <location>
        <begin position="29"/>
        <end position="270"/>
    </location>
</feature>
<organism evidence="7">
    <name type="scientific">uncultured symbiotic protist of Cryptocercus punctulatus</name>
    <dbReference type="NCBI Taxonomy" id="403662"/>
    <lineage>
        <taxon>Eukaryota</taxon>
        <taxon>environmental samples</taxon>
    </lineage>
</organism>
<proteinExistence type="evidence at transcript level"/>
<name>A4UX48_9EUKA</name>
<keyword evidence="3 4" id="KW-0326">Glycosidase</keyword>
<reference evidence="7" key="1">
    <citation type="journal article" date="2010" name="PLoS ONE">
        <title>Phylogenetic analysis of cellulolytic enzyme genes from representative lineages of termites and a related cockroach.</title>
        <authorList>
            <person name="Todaka N."/>
            <person name="Inoue T."/>
            <person name="Saita K."/>
            <person name="Ohkuma M."/>
            <person name="Nalepa C.A."/>
            <person name="Lenz M."/>
            <person name="Kudo T."/>
            <person name="Moriya S."/>
        </authorList>
    </citation>
    <scope>NUCLEOTIDE SEQUENCE</scope>
</reference>
<dbReference type="PANTHER" id="PTHR34142">
    <property type="entry name" value="ENDO-BETA-1,4-GLUCANASE A"/>
    <property type="match status" value="1"/>
</dbReference>
<dbReference type="CAZy" id="GH5">
    <property type="family name" value="Glycoside Hydrolase Family 5"/>
</dbReference>
<protein>
    <submittedName>
        <fullName evidence="7">Putative glycosyl hydrolase family5</fullName>
    </submittedName>
</protein>
<evidence type="ECO:0000259" key="6">
    <source>
        <dbReference type="Pfam" id="PF00150"/>
    </source>
</evidence>
<dbReference type="Gene3D" id="3.20.20.80">
    <property type="entry name" value="Glycosidases"/>
    <property type="match status" value="1"/>
</dbReference>
<dbReference type="AlphaFoldDB" id="A4UX48"/>
<dbReference type="PANTHER" id="PTHR34142:SF1">
    <property type="entry name" value="GLYCOSIDE HYDROLASE FAMILY 5 DOMAIN-CONTAINING PROTEIN"/>
    <property type="match status" value="1"/>
</dbReference>
<evidence type="ECO:0000256" key="5">
    <source>
        <dbReference type="SAM" id="SignalP"/>
    </source>
</evidence>
<dbReference type="InterPro" id="IPR017853">
    <property type="entry name" value="GH"/>
</dbReference>
<keyword evidence="5" id="KW-0732">Signal</keyword>
<dbReference type="InterPro" id="IPR001547">
    <property type="entry name" value="Glyco_hydro_5"/>
</dbReference>
<feature type="signal peptide" evidence="5">
    <location>
        <begin position="1"/>
        <end position="18"/>
    </location>
</feature>
<dbReference type="SUPFAM" id="SSF51445">
    <property type="entry name" value="(Trans)glycosidases"/>
    <property type="match status" value="1"/>
</dbReference>
<dbReference type="EMBL" id="AB274699">
    <property type="protein sequence ID" value="BAF57458.1"/>
    <property type="molecule type" value="mRNA"/>
</dbReference>
<accession>A4UX48</accession>
<dbReference type="GO" id="GO:0004553">
    <property type="term" value="F:hydrolase activity, hydrolyzing O-glycosyl compounds"/>
    <property type="evidence" value="ECO:0007669"/>
    <property type="project" value="InterPro"/>
</dbReference>
<evidence type="ECO:0000256" key="4">
    <source>
        <dbReference type="RuleBase" id="RU361153"/>
    </source>
</evidence>
<keyword evidence="2 4" id="KW-0378">Hydrolase</keyword>
<evidence type="ECO:0000313" key="7">
    <source>
        <dbReference type="EMBL" id="BAF57458.1"/>
    </source>
</evidence>